<dbReference type="PANTHER" id="PTHR43394">
    <property type="entry name" value="ATP-DEPENDENT PERMEASE MDL1, MITOCHONDRIAL"/>
    <property type="match status" value="1"/>
</dbReference>
<reference evidence="2" key="1">
    <citation type="submission" date="2016-11" db="EMBL/GenBank/DDBJ databases">
        <authorList>
            <person name="Varghese N."/>
            <person name="Submissions S."/>
        </authorList>
    </citation>
    <scope>NUCLEOTIDE SEQUENCE [LARGE SCALE GENOMIC DNA]</scope>
    <source>
        <strain evidence="2">DSM 15518</strain>
    </source>
</reference>
<keyword evidence="1" id="KW-0547">Nucleotide-binding</keyword>
<dbReference type="Proteomes" id="UP000242497">
    <property type="component" value="Unassembled WGS sequence"/>
</dbReference>
<dbReference type="PANTHER" id="PTHR43394:SF1">
    <property type="entry name" value="ATP-BINDING CASSETTE SUB-FAMILY B MEMBER 10, MITOCHONDRIAL"/>
    <property type="match status" value="1"/>
</dbReference>
<dbReference type="AlphaFoldDB" id="A0A1M6SDH7"/>
<dbReference type="InterPro" id="IPR039421">
    <property type="entry name" value="Type_1_exporter"/>
</dbReference>
<accession>A0A1M6SDH7</accession>
<keyword evidence="2" id="KW-1185">Reference proteome</keyword>
<dbReference type="GO" id="GO:0005524">
    <property type="term" value="F:ATP binding"/>
    <property type="evidence" value="ECO:0007669"/>
    <property type="project" value="UniProtKB-KW"/>
</dbReference>
<dbReference type="SUPFAM" id="SSF52540">
    <property type="entry name" value="P-loop containing nucleoside triphosphate hydrolases"/>
    <property type="match status" value="1"/>
</dbReference>
<organism evidence="1 2">
    <name type="scientific">Tepidibacter formicigenes DSM 15518</name>
    <dbReference type="NCBI Taxonomy" id="1123349"/>
    <lineage>
        <taxon>Bacteria</taxon>
        <taxon>Bacillati</taxon>
        <taxon>Bacillota</taxon>
        <taxon>Clostridia</taxon>
        <taxon>Peptostreptococcales</taxon>
        <taxon>Peptostreptococcaceae</taxon>
        <taxon>Tepidibacter</taxon>
    </lineage>
</organism>
<dbReference type="EMBL" id="FRAE01000070">
    <property type="protein sequence ID" value="SHK42725.1"/>
    <property type="molecule type" value="Genomic_DNA"/>
</dbReference>
<keyword evidence="1" id="KW-0067">ATP-binding</keyword>
<dbReference type="STRING" id="1123349.SAMN02744037_02321"/>
<proteinExistence type="predicted"/>
<gene>
    <name evidence="1" type="ORF">SAMN02744037_02321</name>
</gene>
<sequence>MSNANLVILHEATSSLDGLTENEVANYLKRKLINKTVIFITHKISRIKFCDKIIVLNKGHVVGKGKHDEF</sequence>
<name>A0A1M6SDH7_9FIRM</name>
<dbReference type="InterPro" id="IPR027417">
    <property type="entry name" value="P-loop_NTPase"/>
</dbReference>
<evidence type="ECO:0000313" key="2">
    <source>
        <dbReference type="Proteomes" id="UP000242497"/>
    </source>
</evidence>
<dbReference type="Gene3D" id="3.40.50.300">
    <property type="entry name" value="P-loop containing nucleotide triphosphate hydrolases"/>
    <property type="match status" value="1"/>
</dbReference>
<evidence type="ECO:0000313" key="1">
    <source>
        <dbReference type="EMBL" id="SHK42725.1"/>
    </source>
</evidence>
<protein>
    <submittedName>
        <fullName evidence="1">ATP-binding cassette, subfamily B (MDR/TAP), member 1/ATP-binding cassette, subfamily B/ATP-binding cassette, subfamily B, RtxB</fullName>
    </submittedName>
</protein>
<dbReference type="GO" id="GO:0015421">
    <property type="term" value="F:ABC-type oligopeptide transporter activity"/>
    <property type="evidence" value="ECO:0007669"/>
    <property type="project" value="TreeGrafter"/>
</dbReference>